<sequence length="175" mass="19380">MGAYADVWAQIGTFSNHIEGDLLDRERYNAHGWALSAESGYALLAAGSWVVQSQAQLIYLGYRQSAFTEETGVRVSDADSDGVVTRLGARLYRQPGESVVQPFAAFNWWRSSNDPSIHLDGTRIDNMYPKSRYELKAGLAAGLGKGWKGWASVAGNWGQQNFRAYAVEAGMRYQF</sequence>
<reference evidence="3" key="1">
    <citation type="submission" date="2017-05" db="EMBL/GenBank/DDBJ databases">
        <title>Complete and WGS of Bordetella genogroups.</title>
        <authorList>
            <person name="Spilker T."/>
            <person name="Lipuma J."/>
        </authorList>
    </citation>
    <scope>NUCLEOTIDE SEQUENCE [LARGE SCALE GENOMIC DNA]</scope>
    <source>
        <strain evidence="3">AU6712</strain>
    </source>
</reference>
<dbReference type="SUPFAM" id="SSF103515">
    <property type="entry name" value="Autotransporter"/>
    <property type="match status" value="1"/>
</dbReference>
<dbReference type="PROSITE" id="PS51208">
    <property type="entry name" value="AUTOTRANSPORTER"/>
    <property type="match status" value="1"/>
</dbReference>
<dbReference type="OrthoDB" id="8613300at2"/>
<name>A0A261VEG5_9BORD</name>
<dbReference type="Proteomes" id="UP000216429">
    <property type="component" value="Unassembled WGS sequence"/>
</dbReference>
<evidence type="ECO:0000313" key="3">
    <source>
        <dbReference type="Proteomes" id="UP000216429"/>
    </source>
</evidence>
<feature type="domain" description="Autotransporter" evidence="1">
    <location>
        <begin position="1"/>
        <end position="175"/>
    </location>
</feature>
<proteinExistence type="predicted"/>
<dbReference type="NCBIfam" id="TIGR01414">
    <property type="entry name" value="autotrans_barl"/>
    <property type="match status" value="1"/>
</dbReference>
<dbReference type="PRINTS" id="PR01484">
    <property type="entry name" value="PRTACTNFAMLY"/>
</dbReference>
<dbReference type="GO" id="GO:0019867">
    <property type="term" value="C:outer membrane"/>
    <property type="evidence" value="ECO:0007669"/>
    <property type="project" value="InterPro"/>
</dbReference>
<keyword evidence="3" id="KW-1185">Reference proteome</keyword>
<evidence type="ECO:0000259" key="1">
    <source>
        <dbReference type="PROSITE" id="PS51208"/>
    </source>
</evidence>
<dbReference type="InterPro" id="IPR005546">
    <property type="entry name" value="Autotransporte_beta"/>
</dbReference>
<dbReference type="EMBL" id="NEVU01000003">
    <property type="protein sequence ID" value="OZI71553.1"/>
    <property type="molecule type" value="Genomic_DNA"/>
</dbReference>
<dbReference type="InterPro" id="IPR003991">
    <property type="entry name" value="Pertactin_virulence_factor"/>
</dbReference>
<dbReference type="AlphaFoldDB" id="A0A261VEG5"/>
<dbReference type="Pfam" id="PF03797">
    <property type="entry name" value="Autotransporter"/>
    <property type="match status" value="1"/>
</dbReference>
<dbReference type="InterPro" id="IPR006315">
    <property type="entry name" value="OM_autotransptr_brl_dom"/>
</dbReference>
<comment type="caution">
    <text evidence="2">The sequence shown here is derived from an EMBL/GenBank/DDBJ whole genome shotgun (WGS) entry which is preliminary data.</text>
</comment>
<gene>
    <name evidence="2" type="ORF">CAL22_17230</name>
</gene>
<protein>
    <recommendedName>
        <fullName evidence="1">Autotransporter domain-containing protein</fullName>
    </recommendedName>
</protein>
<dbReference type="InterPro" id="IPR036709">
    <property type="entry name" value="Autotransporte_beta_dom_sf"/>
</dbReference>
<organism evidence="2 3">
    <name type="scientific">Bordetella genomosp. 12</name>
    <dbReference type="NCBI Taxonomy" id="463035"/>
    <lineage>
        <taxon>Bacteria</taxon>
        <taxon>Pseudomonadati</taxon>
        <taxon>Pseudomonadota</taxon>
        <taxon>Betaproteobacteria</taxon>
        <taxon>Burkholderiales</taxon>
        <taxon>Alcaligenaceae</taxon>
        <taxon>Bordetella</taxon>
    </lineage>
</organism>
<dbReference type="Gene3D" id="2.40.128.130">
    <property type="entry name" value="Autotransporter beta-domain"/>
    <property type="match status" value="1"/>
</dbReference>
<accession>A0A261VEG5</accession>
<evidence type="ECO:0000313" key="2">
    <source>
        <dbReference type="EMBL" id="OZI71553.1"/>
    </source>
</evidence>